<sequence length="403" mass="44217">MFKQSIFQALTITGFALLPTWATAFDQVDPAEAGFDPDKVAAIAQMLDNDVAEGRILGGTVSILRNDKLALHHATGQRAPDGTAQEIDDIFRIFSMTKPIVSVAAMMLVERGQLDLDAPLSQYIPEFSDTKLIEVSGLYEPEREITVRDLLRHTSGIVYGFFGDTFARDEYKKHNLLDTTVSTGDHARLIAGLPLEHEPGAAWEYGRSTDVLGHVIEVVSGQRLDVFLKVEILDPLDMADTAFHVPQDKADRVALPGQHGFMFDPMIEPAYHSGGSGLMSTAPDYLQFVGMLLNGGELDGVRILQPETVADMGADHLQGVRPGNYDLLGDENTFGLGFAVRQTEAGTGKGSVGDMWWGGFAGTYFWVDPVQDMAVVFMIQNPDQREFYRPVLRNAVYDALTSD</sequence>
<dbReference type="AlphaFoldDB" id="A0A1Y5RSW8"/>
<dbReference type="PANTHER" id="PTHR43283:SF3">
    <property type="entry name" value="BETA-LACTAMASE FAMILY PROTEIN (AFU_ORTHOLOGUE AFUA_5G07500)"/>
    <property type="match status" value="1"/>
</dbReference>
<dbReference type="InterPro" id="IPR001466">
    <property type="entry name" value="Beta-lactam-related"/>
</dbReference>
<protein>
    <submittedName>
        <fullName evidence="3">Esterase EstB</fullName>
        <ecNumber evidence="3">3.1.1.-</ecNumber>
    </submittedName>
</protein>
<dbReference type="InterPro" id="IPR012338">
    <property type="entry name" value="Beta-lactam/transpept-like"/>
</dbReference>
<gene>
    <name evidence="3" type="primary">estB_1</name>
    <name evidence="3" type="ORF">TRL7639_00816</name>
</gene>
<evidence type="ECO:0000259" key="2">
    <source>
        <dbReference type="Pfam" id="PF00144"/>
    </source>
</evidence>
<evidence type="ECO:0000313" key="3">
    <source>
        <dbReference type="EMBL" id="SLN24716.1"/>
    </source>
</evidence>
<dbReference type="GO" id="GO:0016787">
    <property type="term" value="F:hydrolase activity"/>
    <property type="evidence" value="ECO:0007669"/>
    <property type="project" value="UniProtKB-KW"/>
</dbReference>
<dbReference type="InterPro" id="IPR050789">
    <property type="entry name" value="Diverse_Enzym_Activities"/>
</dbReference>
<reference evidence="3 4" key="1">
    <citation type="submission" date="2017-03" db="EMBL/GenBank/DDBJ databases">
        <authorList>
            <person name="Afonso C.L."/>
            <person name="Miller P.J."/>
            <person name="Scott M.A."/>
            <person name="Spackman E."/>
            <person name="Goraichik I."/>
            <person name="Dimitrov K.M."/>
            <person name="Suarez D.L."/>
            <person name="Swayne D.E."/>
        </authorList>
    </citation>
    <scope>NUCLEOTIDE SEQUENCE [LARGE SCALE GENOMIC DNA]</scope>
    <source>
        <strain evidence="3 4">CECT 7639</strain>
    </source>
</reference>
<feature type="signal peptide" evidence="1">
    <location>
        <begin position="1"/>
        <end position="24"/>
    </location>
</feature>
<dbReference type="RefSeq" id="WP_085794492.1">
    <property type="nucleotide sequence ID" value="NZ_FWFO01000001.1"/>
</dbReference>
<dbReference type="SUPFAM" id="SSF56601">
    <property type="entry name" value="beta-lactamase/transpeptidase-like"/>
    <property type="match status" value="1"/>
</dbReference>
<dbReference type="EMBL" id="FWFO01000001">
    <property type="protein sequence ID" value="SLN24716.1"/>
    <property type="molecule type" value="Genomic_DNA"/>
</dbReference>
<dbReference type="OrthoDB" id="5377981at2"/>
<name>A0A1Y5RSW8_9RHOB</name>
<keyword evidence="1" id="KW-0732">Signal</keyword>
<dbReference type="PANTHER" id="PTHR43283">
    <property type="entry name" value="BETA-LACTAMASE-RELATED"/>
    <property type="match status" value="1"/>
</dbReference>
<keyword evidence="3" id="KW-0378">Hydrolase</keyword>
<evidence type="ECO:0000313" key="4">
    <source>
        <dbReference type="Proteomes" id="UP000193077"/>
    </source>
</evidence>
<proteinExistence type="predicted"/>
<dbReference type="Gene3D" id="3.40.710.10">
    <property type="entry name" value="DD-peptidase/beta-lactamase superfamily"/>
    <property type="match status" value="1"/>
</dbReference>
<dbReference type="Pfam" id="PF00144">
    <property type="entry name" value="Beta-lactamase"/>
    <property type="match status" value="1"/>
</dbReference>
<feature type="chain" id="PRO_5012079740" evidence="1">
    <location>
        <begin position="25"/>
        <end position="403"/>
    </location>
</feature>
<accession>A0A1Y5RSW8</accession>
<feature type="domain" description="Beta-lactamase-related" evidence="2">
    <location>
        <begin position="44"/>
        <end position="383"/>
    </location>
</feature>
<organism evidence="3 4">
    <name type="scientific">Falsiruegeria litorea R37</name>
    <dbReference type="NCBI Taxonomy" id="1200284"/>
    <lineage>
        <taxon>Bacteria</taxon>
        <taxon>Pseudomonadati</taxon>
        <taxon>Pseudomonadota</taxon>
        <taxon>Alphaproteobacteria</taxon>
        <taxon>Rhodobacterales</taxon>
        <taxon>Roseobacteraceae</taxon>
        <taxon>Falsiruegeria</taxon>
    </lineage>
</organism>
<evidence type="ECO:0000256" key="1">
    <source>
        <dbReference type="SAM" id="SignalP"/>
    </source>
</evidence>
<dbReference type="Proteomes" id="UP000193077">
    <property type="component" value="Unassembled WGS sequence"/>
</dbReference>
<dbReference type="EC" id="3.1.1.-" evidence="3"/>
<keyword evidence="4" id="KW-1185">Reference proteome</keyword>